<dbReference type="AlphaFoldDB" id="A0AAU7JSU8"/>
<feature type="transmembrane region" description="Helical" evidence="1">
    <location>
        <begin position="64"/>
        <end position="85"/>
    </location>
</feature>
<sequence>MSLALLAALLGTFGYGAGSVLQSIGTSRARGVMVVRQPTYVAGLVCDGVAWLASLLALRALPLFAVQALLAGSLAVTVVLARIVLHARLRVRDWVASGVITVALVVLAASAGPLSAQGPPRPFELTVLVGLGILAVATVVASRRARSVELAVLGGLAFSGAALCARAAHTSGSWGTLLHEPLAWAVLGYGALGMIGYTGALEHGAVGPATAILWVVEVAVPAVVGVWVLGDTVRAGWVVPAVVALVLALGACVVLSSSPSGSHG</sequence>
<evidence type="ECO:0000256" key="1">
    <source>
        <dbReference type="SAM" id="Phobius"/>
    </source>
</evidence>
<dbReference type="EMBL" id="CP157483">
    <property type="protein sequence ID" value="XBO43250.1"/>
    <property type="molecule type" value="Genomic_DNA"/>
</dbReference>
<feature type="transmembrane region" description="Helical" evidence="1">
    <location>
        <begin position="211"/>
        <end position="229"/>
    </location>
</feature>
<evidence type="ECO:0008006" key="3">
    <source>
        <dbReference type="Google" id="ProtNLM"/>
    </source>
</evidence>
<dbReference type="RefSeq" id="WP_406830680.1">
    <property type="nucleotide sequence ID" value="NZ_CP157483.1"/>
</dbReference>
<feature type="transmembrane region" description="Helical" evidence="1">
    <location>
        <begin position="148"/>
        <end position="169"/>
    </location>
</feature>
<gene>
    <name evidence="2" type="ORF">ABEG17_17035</name>
</gene>
<protein>
    <recommendedName>
        <fullName evidence="3">DMT family transporter</fullName>
    </recommendedName>
</protein>
<dbReference type="PANTHER" id="PTHR40761:SF1">
    <property type="entry name" value="CONSERVED INTEGRAL MEMBRANE ALANINE VALINE AND LEUCINE RICH PROTEIN-RELATED"/>
    <property type="match status" value="1"/>
</dbReference>
<organism evidence="2">
    <name type="scientific">Pedococcus sp. KACC 23699</name>
    <dbReference type="NCBI Taxonomy" id="3149228"/>
    <lineage>
        <taxon>Bacteria</taxon>
        <taxon>Bacillati</taxon>
        <taxon>Actinomycetota</taxon>
        <taxon>Actinomycetes</taxon>
        <taxon>Micrococcales</taxon>
        <taxon>Intrasporangiaceae</taxon>
        <taxon>Pedococcus</taxon>
    </lineage>
</organism>
<evidence type="ECO:0000313" key="2">
    <source>
        <dbReference type="EMBL" id="XBO43250.1"/>
    </source>
</evidence>
<keyword evidence="1" id="KW-0472">Membrane</keyword>
<accession>A0AAU7JSU8</accession>
<feature type="transmembrane region" description="Helical" evidence="1">
    <location>
        <begin position="94"/>
        <end position="116"/>
    </location>
</feature>
<keyword evidence="1" id="KW-1133">Transmembrane helix</keyword>
<dbReference type="PANTHER" id="PTHR40761">
    <property type="entry name" value="CONSERVED INTEGRAL MEMBRANE ALANINE VALINE AND LEUCINE RICH PROTEIN-RELATED"/>
    <property type="match status" value="1"/>
</dbReference>
<feature type="transmembrane region" description="Helical" evidence="1">
    <location>
        <begin position="181"/>
        <end position="199"/>
    </location>
</feature>
<reference evidence="2" key="1">
    <citation type="submission" date="2024-05" db="EMBL/GenBank/DDBJ databases">
        <authorList>
            <person name="Kim S."/>
            <person name="Heo J."/>
            <person name="Choi H."/>
            <person name="Choi Y."/>
            <person name="Kwon S.-W."/>
            <person name="Kim Y."/>
        </authorList>
    </citation>
    <scope>NUCLEOTIDE SEQUENCE</scope>
    <source>
        <strain evidence="2">KACC 23699</strain>
    </source>
</reference>
<name>A0AAU7JSU8_9MICO</name>
<feature type="transmembrane region" description="Helical" evidence="1">
    <location>
        <begin position="235"/>
        <end position="255"/>
    </location>
</feature>
<feature type="transmembrane region" description="Helical" evidence="1">
    <location>
        <begin position="122"/>
        <end position="141"/>
    </location>
</feature>
<keyword evidence="1" id="KW-0812">Transmembrane</keyword>
<proteinExistence type="predicted"/>